<evidence type="ECO:0000313" key="2">
    <source>
        <dbReference type="EMBL" id="MBB4678970.1"/>
    </source>
</evidence>
<dbReference type="EMBL" id="JACHMH010000001">
    <property type="protein sequence ID" value="MBB4678970.1"/>
    <property type="molecule type" value="Genomic_DNA"/>
</dbReference>
<evidence type="ECO:0000256" key="1">
    <source>
        <dbReference type="SAM" id="SignalP"/>
    </source>
</evidence>
<dbReference type="RefSeq" id="WP_185004772.1">
    <property type="nucleotide sequence ID" value="NZ_BAAAUI010000074.1"/>
</dbReference>
<dbReference type="AlphaFoldDB" id="A0A7W7CD43"/>
<dbReference type="Proteomes" id="UP000533598">
    <property type="component" value="Unassembled WGS sequence"/>
</dbReference>
<keyword evidence="1" id="KW-0732">Signal</keyword>
<accession>A0A7W7CD43</accession>
<feature type="chain" id="PRO_5030911564" evidence="1">
    <location>
        <begin position="26"/>
        <end position="165"/>
    </location>
</feature>
<comment type="caution">
    <text evidence="2">The sequence shown here is derived from an EMBL/GenBank/DDBJ whole genome shotgun (WGS) entry which is preliminary data.</text>
</comment>
<gene>
    <name evidence="2" type="ORF">HNR67_005088</name>
</gene>
<organism evidence="2 3">
    <name type="scientific">Crossiella cryophila</name>
    <dbReference type="NCBI Taxonomy" id="43355"/>
    <lineage>
        <taxon>Bacteria</taxon>
        <taxon>Bacillati</taxon>
        <taxon>Actinomycetota</taxon>
        <taxon>Actinomycetes</taxon>
        <taxon>Pseudonocardiales</taxon>
        <taxon>Pseudonocardiaceae</taxon>
        <taxon>Crossiella</taxon>
    </lineage>
</organism>
<feature type="signal peptide" evidence="1">
    <location>
        <begin position="1"/>
        <end position="25"/>
    </location>
</feature>
<proteinExistence type="predicted"/>
<name>A0A7W7CD43_9PSEU</name>
<keyword evidence="3" id="KW-1185">Reference proteome</keyword>
<protein>
    <submittedName>
        <fullName evidence="2">Uncharacterized protein</fullName>
    </submittedName>
</protein>
<sequence>MRLRALVVAAFVGLTTLVTGVSANAAPIPDTVITDQFQVRAQSGTVATICTIQLRAQWPSDTANVRISFQGRTNCGAPLIMTGQSALYTETRQLEQVAPRFGFAYVYQGLSAASHTPVTRGAEQILGYTTTLIAPLGQVWRQAPRQCTGLYTRVLNCSFDRSFVV</sequence>
<evidence type="ECO:0000313" key="3">
    <source>
        <dbReference type="Proteomes" id="UP000533598"/>
    </source>
</evidence>
<reference evidence="2 3" key="1">
    <citation type="submission" date="2020-08" db="EMBL/GenBank/DDBJ databases">
        <title>Sequencing the genomes of 1000 actinobacteria strains.</title>
        <authorList>
            <person name="Klenk H.-P."/>
        </authorList>
    </citation>
    <scope>NUCLEOTIDE SEQUENCE [LARGE SCALE GENOMIC DNA]</scope>
    <source>
        <strain evidence="2 3">DSM 44230</strain>
    </source>
</reference>